<comment type="caution">
    <text evidence="1">The sequence shown here is derived from an EMBL/GenBank/DDBJ whole genome shotgun (WGS) entry which is preliminary data.</text>
</comment>
<dbReference type="Proteomes" id="UP000295260">
    <property type="component" value="Unassembled WGS sequence"/>
</dbReference>
<accession>A0A4R6QF86</accession>
<evidence type="ECO:0000313" key="2">
    <source>
        <dbReference type="Proteomes" id="UP000295260"/>
    </source>
</evidence>
<keyword evidence="2" id="KW-1185">Reference proteome</keyword>
<dbReference type="OrthoDB" id="1375429at2"/>
<evidence type="ECO:0000313" key="1">
    <source>
        <dbReference type="EMBL" id="TDP60937.1"/>
    </source>
</evidence>
<reference evidence="1 2" key="1">
    <citation type="submission" date="2019-03" db="EMBL/GenBank/DDBJ databases">
        <title>Genomic Encyclopedia of Archaeal and Bacterial Type Strains, Phase II (KMG-II): from individual species to whole genera.</title>
        <authorList>
            <person name="Goeker M."/>
        </authorList>
    </citation>
    <scope>NUCLEOTIDE SEQUENCE [LARGE SCALE GENOMIC DNA]</scope>
    <source>
        <strain evidence="1 2">DSM 25687</strain>
    </source>
</reference>
<dbReference type="AlphaFoldDB" id="A0A4R6QF86"/>
<dbReference type="SUPFAM" id="SSF47240">
    <property type="entry name" value="Ferritin-like"/>
    <property type="match status" value="1"/>
</dbReference>
<organism evidence="1 2">
    <name type="scientific">Flavobacterium dankookense</name>
    <dbReference type="NCBI Taxonomy" id="706186"/>
    <lineage>
        <taxon>Bacteria</taxon>
        <taxon>Pseudomonadati</taxon>
        <taxon>Bacteroidota</taxon>
        <taxon>Flavobacteriia</taxon>
        <taxon>Flavobacteriales</taxon>
        <taxon>Flavobacteriaceae</taxon>
        <taxon>Flavobacterium</taxon>
    </lineage>
</organism>
<dbReference type="EMBL" id="SNXR01000011">
    <property type="protein sequence ID" value="TDP60937.1"/>
    <property type="molecule type" value="Genomic_DNA"/>
</dbReference>
<name>A0A4R6QF86_9FLAO</name>
<protein>
    <submittedName>
        <fullName evidence="1">Uncharacterized protein DUF892</fullName>
    </submittedName>
</protein>
<dbReference type="InterPro" id="IPR012347">
    <property type="entry name" value="Ferritin-like"/>
</dbReference>
<dbReference type="Gene3D" id="1.20.1260.10">
    <property type="match status" value="1"/>
</dbReference>
<sequence length="108" mass="12616">MKTKISNNLSRVTSINHVKKIIASRRYDGIDQSKHLLLKELKKIYEHEVQLLVAIDLMMMGASTFELVNYLTVHLKYTRDHIKHLEENFPDFFDTQKSDIIMHSAIAC</sequence>
<dbReference type="RefSeq" id="WP_133531895.1">
    <property type="nucleotide sequence ID" value="NZ_SNXR01000011.1"/>
</dbReference>
<dbReference type="InterPro" id="IPR009078">
    <property type="entry name" value="Ferritin-like_SF"/>
</dbReference>
<gene>
    <name evidence="1" type="ORF">BC748_0539</name>
</gene>
<proteinExistence type="predicted"/>